<dbReference type="EMBL" id="JAQIZT010000015">
    <property type="protein sequence ID" value="KAJ6970669.1"/>
    <property type="molecule type" value="Genomic_DNA"/>
</dbReference>
<evidence type="ECO:0008006" key="3">
    <source>
        <dbReference type="Google" id="ProtNLM"/>
    </source>
</evidence>
<gene>
    <name evidence="1" type="ORF">NC653_035064</name>
</gene>
<protein>
    <recommendedName>
        <fullName evidence="3">RIN4 pathogenic type III effector avirulence factor Avr cleavage site domain-containing protein</fullName>
    </recommendedName>
</protein>
<accession>A0AAD6LP21</accession>
<name>A0AAD6LP21_9ROSI</name>
<keyword evidence="2" id="KW-1185">Reference proteome</keyword>
<evidence type="ECO:0000313" key="2">
    <source>
        <dbReference type="Proteomes" id="UP001164929"/>
    </source>
</evidence>
<organism evidence="1 2">
    <name type="scientific">Populus alba x Populus x berolinensis</name>
    <dbReference type="NCBI Taxonomy" id="444605"/>
    <lineage>
        <taxon>Eukaryota</taxon>
        <taxon>Viridiplantae</taxon>
        <taxon>Streptophyta</taxon>
        <taxon>Embryophyta</taxon>
        <taxon>Tracheophyta</taxon>
        <taxon>Spermatophyta</taxon>
        <taxon>Magnoliopsida</taxon>
        <taxon>eudicotyledons</taxon>
        <taxon>Gunneridae</taxon>
        <taxon>Pentapetalae</taxon>
        <taxon>rosids</taxon>
        <taxon>fabids</taxon>
        <taxon>Malpighiales</taxon>
        <taxon>Salicaceae</taxon>
        <taxon>Saliceae</taxon>
        <taxon>Populus</taxon>
    </lineage>
</organism>
<sequence>MLSRPLPKFGEWDVQTTLPLLMDSQSYSTRLETRRRPKIVQKKVVSPRRTEPGGGGCAVVELILLQGP</sequence>
<dbReference type="AlphaFoldDB" id="A0AAD6LP21"/>
<dbReference type="Proteomes" id="UP001164929">
    <property type="component" value="Chromosome 15"/>
</dbReference>
<reference evidence="1" key="1">
    <citation type="journal article" date="2023" name="Mol. Ecol. Resour.">
        <title>Chromosome-level genome assembly of a triploid poplar Populus alba 'Berolinensis'.</title>
        <authorList>
            <person name="Chen S."/>
            <person name="Yu Y."/>
            <person name="Wang X."/>
            <person name="Wang S."/>
            <person name="Zhang T."/>
            <person name="Zhou Y."/>
            <person name="He R."/>
            <person name="Meng N."/>
            <person name="Wang Y."/>
            <person name="Liu W."/>
            <person name="Liu Z."/>
            <person name="Liu J."/>
            <person name="Guo Q."/>
            <person name="Huang H."/>
            <person name="Sederoff R.R."/>
            <person name="Wang G."/>
            <person name="Qu G."/>
            <person name="Chen S."/>
        </authorList>
    </citation>
    <scope>NUCLEOTIDE SEQUENCE</scope>
    <source>
        <strain evidence="1">SC-2020</strain>
    </source>
</reference>
<proteinExistence type="predicted"/>
<evidence type="ECO:0000313" key="1">
    <source>
        <dbReference type="EMBL" id="KAJ6970669.1"/>
    </source>
</evidence>
<comment type="caution">
    <text evidence="1">The sequence shown here is derived from an EMBL/GenBank/DDBJ whole genome shotgun (WGS) entry which is preliminary data.</text>
</comment>